<dbReference type="AlphaFoldDB" id="A0ABD5NGD9"/>
<dbReference type="InterPro" id="IPR007560">
    <property type="entry name" value="Restrct_endonuc_IV_Mrr"/>
</dbReference>
<comment type="caution">
    <text evidence="2">The sequence shown here is derived from an EMBL/GenBank/DDBJ whole genome shotgun (WGS) entry which is preliminary data.</text>
</comment>
<keyword evidence="3" id="KW-1185">Reference proteome</keyword>
<dbReference type="RefSeq" id="WP_232570591.1">
    <property type="nucleotide sequence ID" value="NZ_CP089466.1"/>
</dbReference>
<gene>
    <name evidence="2" type="ORF">ACFOKC_11250</name>
</gene>
<protein>
    <submittedName>
        <fullName evidence="2">Restriction endonuclease</fullName>
        <ecNumber evidence="2">3.1.21.-</ecNumber>
    </submittedName>
</protein>
<dbReference type="GeneID" id="69118697"/>
<dbReference type="GO" id="GO:0016787">
    <property type="term" value="F:hydrolase activity"/>
    <property type="evidence" value="ECO:0007669"/>
    <property type="project" value="UniProtKB-KW"/>
</dbReference>
<reference evidence="2 3" key="1">
    <citation type="journal article" date="2019" name="Int. J. Syst. Evol. Microbiol.">
        <title>The Global Catalogue of Microorganisms (GCM) 10K type strain sequencing project: providing services to taxonomists for standard genome sequencing and annotation.</title>
        <authorList>
            <consortium name="The Broad Institute Genomics Platform"/>
            <consortium name="The Broad Institute Genome Sequencing Center for Infectious Disease"/>
            <person name="Wu L."/>
            <person name="Ma J."/>
        </authorList>
    </citation>
    <scope>NUCLEOTIDE SEQUENCE [LARGE SCALE GENOMIC DNA]</scope>
    <source>
        <strain evidence="2 3">CGMCC 1.12562</strain>
    </source>
</reference>
<evidence type="ECO:0000313" key="3">
    <source>
        <dbReference type="Proteomes" id="UP001595660"/>
    </source>
</evidence>
<name>A0ABD5NGD9_9EURY</name>
<evidence type="ECO:0000313" key="2">
    <source>
        <dbReference type="EMBL" id="MFC3478296.1"/>
    </source>
</evidence>
<evidence type="ECO:0000259" key="1">
    <source>
        <dbReference type="Pfam" id="PF04471"/>
    </source>
</evidence>
<dbReference type="GO" id="GO:0004519">
    <property type="term" value="F:endonuclease activity"/>
    <property type="evidence" value="ECO:0007669"/>
    <property type="project" value="UniProtKB-KW"/>
</dbReference>
<accession>A0ABD5NGD9</accession>
<sequence>MFEDMSESAFPEFLAAFWGEKGWDASVTENDDGTYLVAGDKENGNRGLIGVRPSGDTEIGASEVEDFAAFCDKKGVDVRVMATRGRFTTGARSAADAGDVHLLDPNELASSVREEGAEGLVEEYAGGGGGGGSLFGGLPGLPIPVPSGVPSGIPVVPLVAAALVVAAAVFAGPTLLGFVPFVGGGGGGGDVGPPVTAMSLVDANESAGNVTTVRWDVRVQDSVSGGNYTAPAGETFVVVQTNVTASGSPATLRPEQFVLAVNGTNQPVREFSNASRSFRSTQLPVRVSPGQSSRAVLVFTAPEGFDGATLVETYDGPGVQFVRTDLAFDVE</sequence>
<dbReference type="Pfam" id="PF04471">
    <property type="entry name" value="Mrr_cat"/>
    <property type="match status" value="1"/>
</dbReference>
<dbReference type="Proteomes" id="UP001595660">
    <property type="component" value="Unassembled WGS sequence"/>
</dbReference>
<keyword evidence="2" id="KW-0378">Hydrolase</keyword>
<feature type="domain" description="Restriction endonuclease type IV Mrr" evidence="1">
    <location>
        <begin position="3"/>
        <end position="110"/>
    </location>
</feature>
<dbReference type="EMBL" id="JBHRWN010000002">
    <property type="protein sequence ID" value="MFC3478296.1"/>
    <property type="molecule type" value="Genomic_DNA"/>
</dbReference>
<keyword evidence="2" id="KW-0540">Nuclease</keyword>
<dbReference type="EC" id="3.1.21.-" evidence="2"/>
<keyword evidence="2" id="KW-0255">Endonuclease</keyword>
<organism evidence="2 3">
    <name type="scientific">Halobacterium litoreum</name>
    <dbReference type="NCBI Taxonomy" id="2039234"/>
    <lineage>
        <taxon>Archaea</taxon>
        <taxon>Methanobacteriati</taxon>
        <taxon>Methanobacteriota</taxon>
        <taxon>Stenosarchaea group</taxon>
        <taxon>Halobacteria</taxon>
        <taxon>Halobacteriales</taxon>
        <taxon>Halobacteriaceae</taxon>
        <taxon>Halobacterium</taxon>
    </lineage>
</organism>
<proteinExistence type="predicted"/>